<organism evidence="3 4">
    <name type="scientific">Maledivibacter halophilus</name>
    <dbReference type="NCBI Taxonomy" id="36842"/>
    <lineage>
        <taxon>Bacteria</taxon>
        <taxon>Bacillati</taxon>
        <taxon>Bacillota</taxon>
        <taxon>Clostridia</taxon>
        <taxon>Peptostreptococcales</taxon>
        <taxon>Caminicellaceae</taxon>
        <taxon>Maledivibacter</taxon>
    </lineage>
</organism>
<dbReference type="AlphaFoldDB" id="A0A1T5MPF8"/>
<accession>A0A1T5MPF8</accession>
<dbReference type="PANTHER" id="PTHR30388">
    <property type="entry name" value="ALDEHYDE OXIDOREDUCTASE MOLYBDENUM COFACTOR ASSEMBLY PROTEIN"/>
    <property type="match status" value="1"/>
</dbReference>
<evidence type="ECO:0000259" key="1">
    <source>
        <dbReference type="Pfam" id="PF02625"/>
    </source>
</evidence>
<dbReference type="Gene3D" id="3.40.50.720">
    <property type="entry name" value="NAD(P)-binding Rossmann-like Domain"/>
    <property type="match status" value="1"/>
</dbReference>
<proteinExistence type="predicted"/>
<sequence>MNSLEYKVLDSISEMIKSNKKVALATITKVEGSTPRREGSMMGILEDGNIFGTIGGGNLEAEVIKQAKKCMAVGKSDTFHYELTDSKGSLHMQCGGEADVFIKVFNPYDKLYIVGGGHVALKLYDLGKMMGFYTIIVEDREEFCNIERFPRADELMVGDIEETLMKCALDENSYIVIVTRGHKHDEIALKSVIKSNAKYIGMIGSKNKTKHIMDNLKSEGISKEELKEVYAPIGIDLGGQTPEEIAFSIMTEILLIKNNGKLRHMKEMI</sequence>
<reference evidence="4" key="1">
    <citation type="submission" date="2017-02" db="EMBL/GenBank/DDBJ databases">
        <authorList>
            <person name="Varghese N."/>
            <person name="Submissions S."/>
        </authorList>
    </citation>
    <scope>NUCLEOTIDE SEQUENCE [LARGE SCALE GENOMIC DNA]</scope>
    <source>
        <strain evidence="4">M1</strain>
    </source>
</reference>
<evidence type="ECO:0000259" key="2">
    <source>
        <dbReference type="Pfam" id="PF13478"/>
    </source>
</evidence>
<dbReference type="STRING" id="36842.SAMN02194393_05115"/>
<name>A0A1T5MPF8_9FIRM</name>
<dbReference type="PANTHER" id="PTHR30388:SF6">
    <property type="entry name" value="XANTHINE DEHYDROGENASE SUBUNIT A-RELATED"/>
    <property type="match status" value="1"/>
</dbReference>
<protein>
    <submittedName>
        <fullName evidence="3">Xanthine dehydrogenase accessory factor</fullName>
    </submittedName>
</protein>
<feature type="domain" description="XdhC Rossmann" evidence="2">
    <location>
        <begin position="111"/>
        <end position="253"/>
    </location>
</feature>
<evidence type="ECO:0000313" key="4">
    <source>
        <dbReference type="Proteomes" id="UP000190285"/>
    </source>
</evidence>
<feature type="domain" description="XdhC- CoxI" evidence="1">
    <location>
        <begin position="16"/>
        <end position="81"/>
    </location>
</feature>
<gene>
    <name evidence="3" type="ORF">SAMN02194393_05115</name>
</gene>
<dbReference type="InterPro" id="IPR052698">
    <property type="entry name" value="MoCofactor_Util/Proc"/>
</dbReference>
<dbReference type="Pfam" id="PF13478">
    <property type="entry name" value="XdhC_C"/>
    <property type="match status" value="1"/>
</dbReference>
<dbReference type="Pfam" id="PF02625">
    <property type="entry name" value="XdhC_CoxI"/>
    <property type="match status" value="1"/>
</dbReference>
<dbReference type="EMBL" id="FUZT01000021">
    <property type="protein sequence ID" value="SKC90115.1"/>
    <property type="molecule type" value="Genomic_DNA"/>
</dbReference>
<dbReference type="InterPro" id="IPR027051">
    <property type="entry name" value="XdhC_Rossmann_dom"/>
</dbReference>
<evidence type="ECO:0000313" key="3">
    <source>
        <dbReference type="EMBL" id="SKC90115.1"/>
    </source>
</evidence>
<keyword evidence="4" id="KW-1185">Reference proteome</keyword>
<dbReference type="InterPro" id="IPR003777">
    <property type="entry name" value="XdhC_CoxI"/>
</dbReference>
<dbReference type="Proteomes" id="UP000190285">
    <property type="component" value="Unassembled WGS sequence"/>
</dbReference>